<proteinExistence type="predicted"/>
<accession>A0A162Y8V1</accession>
<keyword evidence="1" id="KW-1133">Transmembrane helix</keyword>
<organism evidence="2 3">
    <name type="scientific">Aquimarina aggregata</name>
    <dbReference type="NCBI Taxonomy" id="1642818"/>
    <lineage>
        <taxon>Bacteria</taxon>
        <taxon>Pseudomonadati</taxon>
        <taxon>Bacteroidota</taxon>
        <taxon>Flavobacteriia</taxon>
        <taxon>Flavobacteriales</taxon>
        <taxon>Flavobacteriaceae</taxon>
        <taxon>Aquimarina</taxon>
    </lineage>
</organism>
<evidence type="ECO:0000256" key="1">
    <source>
        <dbReference type="SAM" id="Phobius"/>
    </source>
</evidence>
<sequence length="390" mass="45357">MITENKKRVIKEALNRICSHKLFVNSPTHVDLLKYLVEKTISGEELNEVTIGSDLYGIDYSENKRNSTVRSYMYKLRKKIEEYYAETIENEDVIFQINKGQYNLSFLSTEEYYKTKPNNKESISIQTKYLKLIGGLLLVVVAFFVIRTAVKKPDFVWEAYFDKNSQNLLVISDQFIVYEKLSDGQTYGISYPEINNHNDFIKYTQKHGGKELKTTDYTLMSKMAPYTVKTLSKWFNSEGVDFQLELESKLKYEDVQNHNILFVGQYKTMNLSKSLFLKDSKVFTTFGDGFKYKNNNAEKIYNTEFGTTQKIEYAMVSYSSLSPGKSAIYFVSNNDIGVMATVRKFTNKEWLTKFKKQLQGKSQHFNALFRVSGVQRTDISCELMELEVLY</sequence>
<dbReference type="OrthoDB" id="1295312at2"/>
<evidence type="ECO:0000313" key="3">
    <source>
        <dbReference type="Proteomes" id="UP000076715"/>
    </source>
</evidence>
<feature type="transmembrane region" description="Helical" evidence="1">
    <location>
        <begin position="129"/>
        <end position="146"/>
    </location>
</feature>
<dbReference type="AlphaFoldDB" id="A0A162Y8V1"/>
<name>A0A162Y8V1_9FLAO</name>
<protein>
    <submittedName>
        <fullName evidence="2">Uncharacterized protein</fullName>
    </submittedName>
</protein>
<dbReference type="Proteomes" id="UP000076715">
    <property type="component" value="Unassembled WGS sequence"/>
</dbReference>
<dbReference type="STRING" id="1642818.AWE51_10500"/>
<evidence type="ECO:0000313" key="2">
    <source>
        <dbReference type="EMBL" id="KZS38989.1"/>
    </source>
</evidence>
<keyword evidence="3" id="KW-1185">Reference proteome</keyword>
<dbReference type="EMBL" id="LQRT01000035">
    <property type="protein sequence ID" value="KZS38989.1"/>
    <property type="molecule type" value="Genomic_DNA"/>
</dbReference>
<gene>
    <name evidence="2" type="ORF">AWE51_10500</name>
</gene>
<keyword evidence="1" id="KW-0812">Transmembrane</keyword>
<comment type="caution">
    <text evidence="2">The sequence shown here is derived from an EMBL/GenBank/DDBJ whole genome shotgun (WGS) entry which is preliminary data.</text>
</comment>
<keyword evidence="1" id="KW-0472">Membrane</keyword>
<reference evidence="2 3" key="1">
    <citation type="submission" date="2016-01" db="EMBL/GenBank/DDBJ databases">
        <title>The draft genome sequence of Aquimarina sp. RZW4-3-2.</title>
        <authorList>
            <person name="Wang Y."/>
        </authorList>
    </citation>
    <scope>NUCLEOTIDE SEQUENCE [LARGE SCALE GENOMIC DNA]</scope>
    <source>
        <strain evidence="2 3">RZW4-3-2</strain>
    </source>
</reference>